<protein>
    <submittedName>
        <fullName evidence="2">DUF4199 domain-containing protein</fullName>
    </submittedName>
</protein>
<dbReference type="Pfam" id="PF13858">
    <property type="entry name" value="DUF4199"/>
    <property type="match status" value="1"/>
</dbReference>
<keyword evidence="1" id="KW-1133">Transmembrane helix</keyword>
<name>A0ABW1PNL9_9FLAO</name>
<dbReference type="RefSeq" id="WP_379791602.1">
    <property type="nucleotide sequence ID" value="NZ_JBHSQB010000007.1"/>
</dbReference>
<organism evidence="2 3">
    <name type="scientific">Flavobacterium qiangtangense</name>
    <dbReference type="NCBI Taxonomy" id="1442595"/>
    <lineage>
        <taxon>Bacteria</taxon>
        <taxon>Pseudomonadati</taxon>
        <taxon>Bacteroidota</taxon>
        <taxon>Flavobacteriia</taxon>
        <taxon>Flavobacteriales</taxon>
        <taxon>Flavobacteriaceae</taxon>
        <taxon>Flavobacterium</taxon>
    </lineage>
</organism>
<gene>
    <name evidence="2" type="ORF">ACFPVY_08750</name>
</gene>
<evidence type="ECO:0000313" key="3">
    <source>
        <dbReference type="Proteomes" id="UP001596287"/>
    </source>
</evidence>
<sequence length="180" mass="19947">MSEITSPAKSAVQYGVIFGIIMILEFVIPYAMGLNLMENKTLGLVLNLLNYLFLPIILIYIAVNNYKTNINGGFLSFGQALKTGVTVTVVAGLIVGVFTIIFNMIFPEYMVEIMETTKKMMVEQNPNMTQEQLDMSVAMMEKFSSPFIAAPVTVAMYAFIGLIYSLIIGAILKNDRPQGY</sequence>
<dbReference type="EMBL" id="JBHSQB010000007">
    <property type="protein sequence ID" value="MFC6096736.1"/>
    <property type="molecule type" value="Genomic_DNA"/>
</dbReference>
<keyword evidence="1" id="KW-0472">Membrane</keyword>
<feature type="transmembrane region" description="Helical" evidence="1">
    <location>
        <begin position="84"/>
        <end position="106"/>
    </location>
</feature>
<evidence type="ECO:0000313" key="2">
    <source>
        <dbReference type="EMBL" id="MFC6096736.1"/>
    </source>
</evidence>
<dbReference type="InterPro" id="IPR025250">
    <property type="entry name" value="DUF4199"/>
</dbReference>
<feature type="transmembrane region" description="Helical" evidence="1">
    <location>
        <begin position="44"/>
        <end position="63"/>
    </location>
</feature>
<comment type="caution">
    <text evidence="2">The sequence shown here is derived from an EMBL/GenBank/DDBJ whole genome shotgun (WGS) entry which is preliminary data.</text>
</comment>
<accession>A0ABW1PNL9</accession>
<keyword evidence="1" id="KW-0812">Transmembrane</keyword>
<keyword evidence="3" id="KW-1185">Reference proteome</keyword>
<feature type="transmembrane region" description="Helical" evidence="1">
    <location>
        <begin position="12"/>
        <end position="32"/>
    </location>
</feature>
<reference evidence="3" key="1">
    <citation type="journal article" date="2019" name="Int. J. Syst. Evol. Microbiol.">
        <title>The Global Catalogue of Microorganisms (GCM) 10K type strain sequencing project: providing services to taxonomists for standard genome sequencing and annotation.</title>
        <authorList>
            <consortium name="The Broad Institute Genomics Platform"/>
            <consortium name="The Broad Institute Genome Sequencing Center for Infectious Disease"/>
            <person name="Wu L."/>
            <person name="Ma J."/>
        </authorList>
    </citation>
    <scope>NUCLEOTIDE SEQUENCE [LARGE SCALE GENOMIC DNA]</scope>
    <source>
        <strain evidence="3">CCUG 49679</strain>
    </source>
</reference>
<proteinExistence type="predicted"/>
<dbReference type="Proteomes" id="UP001596287">
    <property type="component" value="Unassembled WGS sequence"/>
</dbReference>
<feature type="transmembrane region" description="Helical" evidence="1">
    <location>
        <begin position="148"/>
        <end position="172"/>
    </location>
</feature>
<evidence type="ECO:0000256" key="1">
    <source>
        <dbReference type="SAM" id="Phobius"/>
    </source>
</evidence>